<dbReference type="Proteomes" id="UP001044222">
    <property type="component" value="Unassembled WGS sequence"/>
</dbReference>
<evidence type="ECO:0000256" key="3">
    <source>
        <dbReference type="SAM" id="MobiDB-lite"/>
    </source>
</evidence>
<name>A0A9D3MHX8_ANGAN</name>
<accession>A0A9D3MHX8</accession>
<feature type="compositionally biased region" description="Acidic residues" evidence="3">
    <location>
        <begin position="130"/>
        <end position="142"/>
    </location>
</feature>
<organism evidence="5 6">
    <name type="scientific">Anguilla anguilla</name>
    <name type="common">European freshwater eel</name>
    <name type="synonym">Muraena anguilla</name>
    <dbReference type="NCBI Taxonomy" id="7936"/>
    <lineage>
        <taxon>Eukaryota</taxon>
        <taxon>Metazoa</taxon>
        <taxon>Chordata</taxon>
        <taxon>Craniata</taxon>
        <taxon>Vertebrata</taxon>
        <taxon>Euteleostomi</taxon>
        <taxon>Actinopterygii</taxon>
        <taxon>Neopterygii</taxon>
        <taxon>Teleostei</taxon>
        <taxon>Anguilliformes</taxon>
        <taxon>Anguillidae</taxon>
        <taxon>Anguilla</taxon>
    </lineage>
</organism>
<evidence type="ECO:0000313" key="5">
    <source>
        <dbReference type="EMBL" id="KAG5849200.1"/>
    </source>
</evidence>
<evidence type="ECO:0000259" key="4">
    <source>
        <dbReference type="Pfam" id="PF15477"/>
    </source>
</evidence>
<gene>
    <name evidence="5" type="ORF">ANANG_G00107450</name>
</gene>
<protein>
    <recommendedName>
        <fullName evidence="2">Small acidic protein</fullName>
    </recommendedName>
</protein>
<dbReference type="PANTHER" id="PTHR22175:SF0">
    <property type="entry name" value="SMALL ACIDIC PROTEIN"/>
    <property type="match status" value="1"/>
</dbReference>
<evidence type="ECO:0000256" key="1">
    <source>
        <dbReference type="ARBA" id="ARBA00006502"/>
    </source>
</evidence>
<sequence length="185" mass="20252">MSSAEDRQHGTKRPASPNEQGANTWEDADLGNDERKQKFLRLMGAGKKEHTGRLVIGDHKSTSHFRSGAEDKKINTELEHQYQQGMEDKLSGRNRRHCGLGFTEPDLPEESNSTAQPGKEDSPESGGAADEPEPEPEPEEETPAQPGEPSEPGELGEQDTAAADCTDNGKEEKRHSFKVAFVKSS</sequence>
<keyword evidence="6" id="KW-1185">Reference proteome</keyword>
<dbReference type="InterPro" id="IPR028124">
    <property type="entry name" value="SMAP_dom"/>
</dbReference>
<dbReference type="Pfam" id="PF15477">
    <property type="entry name" value="SMAP"/>
    <property type="match status" value="1"/>
</dbReference>
<feature type="region of interest" description="Disordered" evidence="3">
    <location>
        <begin position="1"/>
        <end position="185"/>
    </location>
</feature>
<dbReference type="AlphaFoldDB" id="A0A9D3MHX8"/>
<comment type="similarity">
    <text evidence="1">Belongs to the SMAP family.</text>
</comment>
<proteinExistence type="inferred from homology"/>
<reference evidence="5" key="1">
    <citation type="submission" date="2021-01" db="EMBL/GenBank/DDBJ databases">
        <title>A chromosome-scale assembly of European eel, Anguilla anguilla.</title>
        <authorList>
            <person name="Henkel C."/>
            <person name="Jong-Raadsen S.A."/>
            <person name="Dufour S."/>
            <person name="Weltzien F.-A."/>
            <person name="Palstra A.P."/>
            <person name="Pelster B."/>
            <person name="Spaink H.P."/>
            <person name="Van Den Thillart G.E."/>
            <person name="Jansen H."/>
            <person name="Zahm M."/>
            <person name="Klopp C."/>
            <person name="Cedric C."/>
            <person name="Louis A."/>
            <person name="Berthelot C."/>
            <person name="Parey E."/>
            <person name="Roest Crollius H."/>
            <person name="Montfort J."/>
            <person name="Robinson-Rechavi M."/>
            <person name="Bucao C."/>
            <person name="Bouchez O."/>
            <person name="Gislard M."/>
            <person name="Lluch J."/>
            <person name="Milhes M."/>
            <person name="Lampietro C."/>
            <person name="Lopez Roques C."/>
            <person name="Donnadieu C."/>
            <person name="Braasch I."/>
            <person name="Desvignes T."/>
            <person name="Postlethwait J."/>
            <person name="Bobe J."/>
            <person name="Guiguen Y."/>
            <person name="Dirks R."/>
        </authorList>
    </citation>
    <scope>NUCLEOTIDE SEQUENCE</scope>
    <source>
        <strain evidence="5">Tag_6206</strain>
        <tissue evidence="5">Liver</tissue>
    </source>
</reference>
<feature type="compositionally biased region" description="Low complexity" evidence="3">
    <location>
        <begin position="143"/>
        <end position="155"/>
    </location>
</feature>
<evidence type="ECO:0000313" key="6">
    <source>
        <dbReference type="Proteomes" id="UP001044222"/>
    </source>
</evidence>
<feature type="compositionally biased region" description="Basic and acidic residues" evidence="3">
    <location>
        <begin position="46"/>
        <end position="91"/>
    </location>
</feature>
<comment type="caution">
    <text evidence="5">The sequence shown here is derived from an EMBL/GenBank/DDBJ whole genome shotgun (WGS) entry which is preliminary data.</text>
</comment>
<dbReference type="InterPro" id="IPR026714">
    <property type="entry name" value="SMAP"/>
</dbReference>
<dbReference type="EMBL" id="JAFIRN010000005">
    <property type="protein sequence ID" value="KAG5849200.1"/>
    <property type="molecule type" value="Genomic_DNA"/>
</dbReference>
<dbReference type="PANTHER" id="PTHR22175">
    <property type="entry name" value="SMALL ACIDIC PROTEIN-RELATED"/>
    <property type="match status" value="1"/>
</dbReference>
<feature type="domain" description="Small acidic protein-like" evidence="4">
    <location>
        <begin position="25"/>
        <end position="101"/>
    </location>
</feature>
<evidence type="ECO:0000256" key="2">
    <source>
        <dbReference type="ARBA" id="ARBA00016161"/>
    </source>
</evidence>